<organism evidence="1 2">
    <name type="scientific">Bacillus seohaeanensis</name>
    <dbReference type="NCBI Taxonomy" id="284580"/>
    <lineage>
        <taxon>Bacteria</taxon>
        <taxon>Bacillati</taxon>
        <taxon>Bacillota</taxon>
        <taxon>Bacilli</taxon>
        <taxon>Bacillales</taxon>
        <taxon>Bacillaceae</taxon>
        <taxon>Bacillus</taxon>
    </lineage>
</organism>
<evidence type="ECO:0000313" key="1">
    <source>
        <dbReference type="EMBL" id="MFD2681068.1"/>
    </source>
</evidence>
<name>A0ABW5RQY3_9BACI</name>
<dbReference type="Pfam" id="PF14398">
    <property type="entry name" value="ATPgrasp_YheCD"/>
    <property type="match status" value="1"/>
</dbReference>
<dbReference type="EMBL" id="JBHUMF010000023">
    <property type="protein sequence ID" value="MFD2681068.1"/>
    <property type="molecule type" value="Genomic_DNA"/>
</dbReference>
<evidence type="ECO:0000313" key="2">
    <source>
        <dbReference type="Proteomes" id="UP001597506"/>
    </source>
</evidence>
<dbReference type="RefSeq" id="WP_377934955.1">
    <property type="nucleotide sequence ID" value="NZ_JBHUMF010000023.1"/>
</dbReference>
<sequence length="390" mass="44691">MKLQYDAKKRIFYHSEGTESVISFGKDSFLLNKQDQLSHYSFVIKNCHSIPLIGILASRKEKNKYKGNFSLFRSIQEDLQNSGAAAFVFCPDDILDDGIAGIIYHEQTKKWVKCHFPIPNVIYNRVPARQDELSQEYKKLLQFIKHHNIIFFNPHFFNKWEVYSVLSANPNLKSLLPKTELISETARFIDFLKANEVIYVKPVSSSQGKGIKVIELCSDGTITCKSIKKIEKFSSIDRFIQAYSLWFIQNNRIMQEAIKCETYNGHRFDYRILVQHNGREFIVTGIGVRVSGRQDITTHVPAGGKIVPLKKVASQNIKSQLTEIANWCGNELAKAYGYIGEFSIDLAPKRTGGLILFEVNSKPMSFDEEDIEKKRRKELLNTFLVLSKGN</sequence>
<proteinExistence type="predicted"/>
<dbReference type="SUPFAM" id="SSF56059">
    <property type="entry name" value="Glutathione synthetase ATP-binding domain-like"/>
    <property type="match status" value="1"/>
</dbReference>
<accession>A0ABW5RQY3</accession>
<protein>
    <submittedName>
        <fullName evidence="1">YheC/YheD family protein</fullName>
    </submittedName>
</protein>
<dbReference type="Proteomes" id="UP001597506">
    <property type="component" value="Unassembled WGS sequence"/>
</dbReference>
<reference evidence="2" key="1">
    <citation type="journal article" date="2019" name="Int. J. Syst. Evol. Microbiol.">
        <title>The Global Catalogue of Microorganisms (GCM) 10K type strain sequencing project: providing services to taxonomists for standard genome sequencing and annotation.</title>
        <authorList>
            <consortium name="The Broad Institute Genomics Platform"/>
            <consortium name="The Broad Institute Genome Sequencing Center for Infectious Disease"/>
            <person name="Wu L."/>
            <person name="Ma J."/>
        </authorList>
    </citation>
    <scope>NUCLEOTIDE SEQUENCE [LARGE SCALE GENOMIC DNA]</scope>
    <source>
        <strain evidence="2">KCTC 3913</strain>
    </source>
</reference>
<comment type="caution">
    <text evidence="1">The sequence shown here is derived from an EMBL/GenBank/DDBJ whole genome shotgun (WGS) entry which is preliminary data.</text>
</comment>
<dbReference type="InterPro" id="IPR026838">
    <property type="entry name" value="YheC/D"/>
</dbReference>
<gene>
    <name evidence="1" type="ORF">ACFSUL_09955</name>
</gene>
<keyword evidence="2" id="KW-1185">Reference proteome</keyword>